<dbReference type="OMA" id="AFTFQRN"/>
<feature type="compositionally biased region" description="Basic and acidic residues" evidence="7">
    <location>
        <begin position="48"/>
        <end position="62"/>
    </location>
</feature>
<evidence type="ECO:0000256" key="1">
    <source>
        <dbReference type="ARBA" id="ARBA00004123"/>
    </source>
</evidence>
<dbReference type="InterPro" id="IPR016527">
    <property type="entry name" value="ORC4"/>
</dbReference>
<dbReference type="GO" id="GO:0005664">
    <property type="term" value="C:nuclear origin of replication recognition complex"/>
    <property type="evidence" value="ECO:0007669"/>
    <property type="project" value="TreeGrafter"/>
</dbReference>
<dbReference type="HOGENOM" id="CLU_475201_0_0_1"/>
<evidence type="ECO:0000256" key="3">
    <source>
        <dbReference type="ARBA" id="ARBA00019083"/>
    </source>
</evidence>
<keyword evidence="10" id="KW-1185">Reference proteome</keyword>
<keyword evidence="5" id="KW-0238">DNA-binding</keyword>
<gene>
    <name evidence="9" type="ORF">CYME_CMT300C</name>
</gene>
<evidence type="ECO:0000256" key="6">
    <source>
        <dbReference type="ARBA" id="ARBA00023242"/>
    </source>
</evidence>
<evidence type="ECO:0000259" key="8">
    <source>
        <dbReference type="SMART" id="SM00382"/>
    </source>
</evidence>
<dbReference type="eggNOG" id="KOG2228">
    <property type="taxonomic scope" value="Eukaryota"/>
</dbReference>
<dbReference type="GO" id="GO:0003688">
    <property type="term" value="F:DNA replication origin binding"/>
    <property type="evidence" value="ECO:0007669"/>
    <property type="project" value="TreeGrafter"/>
</dbReference>
<dbReference type="InterPro" id="IPR041664">
    <property type="entry name" value="AAA_16"/>
</dbReference>
<dbReference type="EMBL" id="AP006502">
    <property type="protein sequence ID" value="BAM83270.1"/>
    <property type="molecule type" value="Genomic_DNA"/>
</dbReference>
<accession>M1V7P8</accession>
<dbReference type="Gene3D" id="3.40.50.300">
    <property type="entry name" value="P-loop containing nucleotide triphosphate hydrolases"/>
    <property type="match status" value="1"/>
</dbReference>
<dbReference type="KEGG" id="cme:CYME_CMT300C"/>
<dbReference type="GeneID" id="16998025"/>
<dbReference type="PANTHER" id="PTHR12087:SF0">
    <property type="entry name" value="ORIGIN RECOGNITION COMPLEX SUBUNIT 4"/>
    <property type="match status" value="1"/>
</dbReference>
<reference evidence="9 10" key="2">
    <citation type="journal article" date="2007" name="BMC Biol.">
        <title>A 100%-complete sequence reveals unusually simple genomic features in the hot-spring red alga Cyanidioschyzon merolae.</title>
        <authorList>
            <person name="Nozaki H."/>
            <person name="Takano H."/>
            <person name="Misumi O."/>
            <person name="Terasawa K."/>
            <person name="Matsuzaki M."/>
            <person name="Maruyama S."/>
            <person name="Nishida K."/>
            <person name="Yagisawa F."/>
            <person name="Yoshida Y."/>
            <person name="Fujiwara T."/>
            <person name="Takio S."/>
            <person name="Tamura K."/>
            <person name="Chung S.J."/>
            <person name="Nakamura S."/>
            <person name="Kuroiwa H."/>
            <person name="Tanaka K."/>
            <person name="Sato N."/>
            <person name="Kuroiwa T."/>
        </authorList>
    </citation>
    <scope>NUCLEOTIDE SEQUENCE [LARGE SCALE GENOMIC DNA]</scope>
    <source>
        <strain evidence="9 10">10D</strain>
    </source>
</reference>
<feature type="domain" description="AAA+ ATPase" evidence="8">
    <location>
        <begin position="115"/>
        <end position="324"/>
    </location>
</feature>
<dbReference type="GO" id="GO:0006270">
    <property type="term" value="P:DNA replication initiation"/>
    <property type="evidence" value="ECO:0007669"/>
    <property type="project" value="TreeGrafter"/>
</dbReference>
<dbReference type="RefSeq" id="XP_005539306.1">
    <property type="nucleotide sequence ID" value="XM_005539249.1"/>
</dbReference>
<dbReference type="Pfam" id="PF14629">
    <property type="entry name" value="ORC4_C"/>
    <property type="match status" value="1"/>
</dbReference>
<reference evidence="9 10" key="1">
    <citation type="journal article" date="2004" name="Nature">
        <title>Genome sequence of the ultrasmall unicellular red alga Cyanidioschyzon merolae 10D.</title>
        <authorList>
            <person name="Matsuzaki M."/>
            <person name="Misumi O."/>
            <person name="Shin-i T."/>
            <person name="Maruyama S."/>
            <person name="Takahara M."/>
            <person name="Miyagishima S."/>
            <person name="Mori T."/>
            <person name="Nishida K."/>
            <person name="Yagisawa F."/>
            <person name="Nishida K."/>
            <person name="Yoshida Y."/>
            <person name="Nishimura Y."/>
            <person name="Nakao S."/>
            <person name="Kobayashi T."/>
            <person name="Momoyama Y."/>
            <person name="Higashiyama T."/>
            <person name="Minoda A."/>
            <person name="Sano M."/>
            <person name="Nomoto H."/>
            <person name="Oishi K."/>
            <person name="Hayashi H."/>
            <person name="Ohta F."/>
            <person name="Nishizaka S."/>
            <person name="Haga S."/>
            <person name="Miura S."/>
            <person name="Morishita T."/>
            <person name="Kabeya Y."/>
            <person name="Terasawa K."/>
            <person name="Suzuki Y."/>
            <person name="Ishii Y."/>
            <person name="Asakawa S."/>
            <person name="Takano H."/>
            <person name="Ohta N."/>
            <person name="Kuroiwa H."/>
            <person name="Tanaka K."/>
            <person name="Shimizu N."/>
            <person name="Sugano S."/>
            <person name="Sato N."/>
            <person name="Nozaki H."/>
            <person name="Ogasawara N."/>
            <person name="Kohara Y."/>
            <person name="Kuroiwa T."/>
        </authorList>
    </citation>
    <scope>NUCLEOTIDE SEQUENCE [LARGE SCALE GENOMIC DNA]</scope>
    <source>
        <strain evidence="9 10">10D</strain>
    </source>
</reference>
<name>M1V7P8_CYAM1</name>
<sequence length="574" mass="63968">MPALHPRVQWRERSSWRDAPPCAYGDALTWETMHGPRRPASATAKASACDERSADVGAHDESAARRARTLITEHLTGPVLGEGLSFTPGLEAVCEKLVEFLVAALAPDSEQRRRAVKSLLIAGPQGSGKSSVVETALARYRKRTPRARPAIFYLDGEIFADGDLSAYRSFVAQLRRELRLYDGRFPSRFAGWESPLPETSSMPDEEVPANDVPHQASACIEAIVEHVQTLLRWTLESAERSMSDAGVHRIAGIVLVLDNIDYFARRMQHVRQHLLYSLFNMLGFDDASPFVIIGLTRRYDAMDLFEKRVRSRFSQTVLHVPLPESSDAVRTHLASKLEAFSKPEVVSICPRLAASARALQQVLLEDQRLARSIADLFRHCRVMRLYQGALSHALVALTYAAMMNTCEATACLEQHLVSHVAHRDIRQRLLGLTSAELALLVAHSRAAQLNENRFASFQQAFAEYQRFVGKSAMLTTHHSQRATGLVACKTLSQVEVDGQRIGGIFQSEAVALRIFEQLLDLELLVVPDGARYACPSKLQMPLVPTFPEVVLVDVVQEHPHASTSLRIWCKSWLE</sequence>
<keyword evidence="6" id="KW-0539">Nucleus</keyword>
<dbReference type="AlphaFoldDB" id="M1V7P8"/>
<proteinExistence type="inferred from homology"/>
<feature type="region of interest" description="Disordered" evidence="7">
    <location>
        <begin position="37"/>
        <end position="62"/>
    </location>
</feature>
<evidence type="ECO:0000256" key="5">
    <source>
        <dbReference type="ARBA" id="ARBA00023125"/>
    </source>
</evidence>
<comment type="similarity">
    <text evidence="2">Belongs to the ORC4 family.</text>
</comment>
<evidence type="ECO:0000256" key="4">
    <source>
        <dbReference type="ARBA" id="ARBA00022705"/>
    </source>
</evidence>
<dbReference type="SUPFAM" id="SSF52540">
    <property type="entry name" value="P-loop containing nucleoside triphosphate hydrolases"/>
    <property type="match status" value="1"/>
</dbReference>
<evidence type="ECO:0000256" key="7">
    <source>
        <dbReference type="SAM" id="MobiDB-lite"/>
    </source>
</evidence>
<evidence type="ECO:0000313" key="10">
    <source>
        <dbReference type="Proteomes" id="UP000007014"/>
    </source>
</evidence>
<evidence type="ECO:0000256" key="2">
    <source>
        <dbReference type="ARBA" id="ARBA00005334"/>
    </source>
</evidence>
<dbReference type="SMART" id="SM00382">
    <property type="entry name" value="AAA"/>
    <property type="match status" value="1"/>
</dbReference>
<dbReference type="STRING" id="280699.M1V7P8"/>
<dbReference type="InterPro" id="IPR003593">
    <property type="entry name" value="AAA+_ATPase"/>
</dbReference>
<protein>
    <recommendedName>
        <fullName evidence="3">Origin recognition complex subunit 4</fullName>
    </recommendedName>
</protein>
<dbReference type="Gramene" id="CMT300CT">
    <property type="protein sequence ID" value="CMT300CT"/>
    <property type="gene ID" value="CMT300C"/>
</dbReference>
<dbReference type="Proteomes" id="UP000007014">
    <property type="component" value="Chromosome 20"/>
</dbReference>
<dbReference type="InterPro" id="IPR027417">
    <property type="entry name" value="P-loop_NTPase"/>
</dbReference>
<dbReference type="PANTHER" id="PTHR12087">
    <property type="entry name" value="ORIGIN RECOGNITION COMPLEX SUBUNIT 4"/>
    <property type="match status" value="1"/>
</dbReference>
<dbReference type="InterPro" id="IPR032705">
    <property type="entry name" value="ORC4_C"/>
</dbReference>
<dbReference type="OrthoDB" id="343623at2759"/>
<organism evidence="9 10">
    <name type="scientific">Cyanidioschyzon merolae (strain NIES-3377 / 10D)</name>
    <name type="common">Unicellular red alga</name>
    <dbReference type="NCBI Taxonomy" id="280699"/>
    <lineage>
        <taxon>Eukaryota</taxon>
        <taxon>Rhodophyta</taxon>
        <taxon>Bangiophyceae</taxon>
        <taxon>Cyanidiales</taxon>
        <taxon>Cyanidiaceae</taxon>
        <taxon>Cyanidioschyzon</taxon>
    </lineage>
</organism>
<comment type="subcellular location">
    <subcellularLocation>
        <location evidence="1">Nucleus</location>
    </subcellularLocation>
</comment>
<keyword evidence="4" id="KW-0235">DNA replication</keyword>
<dbReference type="Pfam" id="PF13191">
    <property type="entry name" value="AAA_16"/>
    <property type="match status" value="1"/>
</dbReference>
<evidence type="ECO:0000313" key="9">
    <source>
        <dbReference type="EMBL" id="BAM83270.1"/>
    </source>
</evidence>